<proteinExistence type="predicted"/>
<reference evidence="2" key="1">
    <citation type="submission" date="2022-06" db="EMBL/GenBank/DDBJ databases">
        <title>WGS of actinobacteria.</title>
        <authorList>
            <person name="Thawai C."/>
        </authorList>
    </citation>
    <scope>NUCLEOTIDE SEQUENCE</scope>
    <source>
        <strain evidence="2">AA8</strain>
    </source>
</reference>
<keyword evidence="3" id="KW-1185">Reference proteome</keyword>
<comment type="caution">
    <text evidence="2">The sequence shown here is derived from an EMBL/GenBank/DDBJ whole genome shotgun (WGS) entry which is preliminary data.</text>
</comment>
<evidence type="ECO:0000313" key="3">
    <source>
        <dbReference type="Proteomes" id="UP001142374"/>
    </source>
</evidence>
<dbReference type="RefSeq" id="WP_206330070.1">
    <property type="nucleotide sequence ID" value="NZ_JAATER010000576.1"/>
</dbReference>
<dbReference type="AlphaFoldDB" id="A0A9X2LLR4"/>
<evidence type="ECO:0000313" key="2">
    <source>
        <dbReference type="EMBL" id="MCQ8773167.1"/>
    </source>
</evidence>
<protein>
    <submittedName>
        <fullName evidence="2">Uncharacterized protein</fullName>
    </submittedName>
</protein>
<name>A0A9X2LLR4_9ACTN</name>
<sequence length="284" mass="30700">MTHRTETTVRMKQSPDHEDEILDVQRHQDPGRNQLTPVVKLPPDAALAVVDALAGLVRTAHRTEEASPTPAGALKQAQEFEEGDVFMLEPPFEGFFADRYLMDFYDTTERDICSRMHLHTGLRFVRMMTGPETTIRVSSLSPITVRPAAAGWTGPLSTFTDALPGTPAGVHRDRHNVIVPPNSWVDMQIPRGVSHQFNAVGPNAVIDSVHPEESIETLREGMSGYRMMAQTIFLSKDKSPATTCAGLTEPPPTGNGATGNGATGTAPPPGITSSCAVGAVRREP</sequence>
<gene>
    <name evidence="2" type="ORF">NQU55_25885</name>
</gene>
<feature type="region of interest" description="Disordered" evidence="1">
    <location>
        <begin position="241"/>
        <end position="284"/>
    </location>
</feature>
<dbReference type="Proteomes" id="UP001142374">
    <property type="component" value="Unassembled WGS sequence"/>
</dbReference>
<organism evidence="2 3">
    <name type="scientific">Streptomyces telluris</name>
    <dbReference type="NCBI Taxonomy" id="2720021"/>
    <lineage>
        <taxon>Bacteria</taxon>
        <taxon>Bacillati</taxon>
        <taxon>Actinomycetota</taxon>
        <taxon>Actinomycetes</taxon>
        <taxon>Kitasatosporales</taxon>
        <taxon>Streptomycetaceae</taxon>
        <taxon>Streptomyces</taxon>
    </lineage>
</organism>
<accession>A0A9X2LLR4</accession>
<evidence type="ECO:0000256" key="1">
    <source>
        <dbReference type="SAM" id="MobiDB-lite"/>
    </source>
</evidence>
<dbReference type="EMBL" id="JANIID010000027">
    <property type="protein sequence ID" value="MCQ8773167.1"/>
    <property type="molecule type" value="Genomic_DNA"/>
</dbReference>